<dbReference type="GO" id="GO:0000785">
    <property type="term" value="C:chromatin"/>
    <property type="evidence" value="ECO:0007669"/>
    <property type="project" value="TreeGrafter"/>
</dbReference>
<dbReference type="GO" id="GO:0003682">
    <property type="term" value="F:chromatin binding"/>
    <property type="evidence" value="ECO:0007669"/>
    <property type="project" value="TreeGrafter"/>
</dbReference>
<feature type="coiled-coil region" evidence="1">
    <location>
        <begin position="448"/>
        <end position="568"/>
    </location>
</feature>
<feature type="coiled-coil region" evidence="1">
    <location>
        <begin position="658"/>
        <end position="829"/>
    </location>
</feature>
<keyword evidence="1" id="KW-0175">Coiled coil</keyword>
<dbReference type="PANTHER" id="PTHR43941">
    <property type="entry name" value="STRUCTURAL MAINTENANCE OF CHROMOSOMES PROTEIN 2"/>
    <property type="match status" value="1"/>
</dbReference>
<dbReference type="GO" id="GO:0000796">
    <property type="term" value="C:condensin complex"/>
    <property type="evidence" value="ECO:0007669"/>
    <property type="project" value="TreeGrafter"/>
</dbReference>
<feature type="region of interest" description="Disordered" evidence="2">
    <location>
        <begin position="904"/>
        <end position="936"/>
    </location>
</feature>
<feature type="compositionally biased region" description="Polar residues" evidence="2">
    <location>
        <begin position="95"/>
        <end position="106"/>
    </location>
</feature>
<dbReference type="GO" id="GO:0000793">
    <property type="term" value="C:condensed chromosome"/>
    <property type="evidence" value="ECO:0007669"/>
    <property type="project" value="TreeGrafter"/>
</dbReference>
<protein>
    <submittedName>
        <fullName evidence="3">Uncharacterized protein</fullName>
    </submittedName>
</protein>
<organism evidence="3">
    <name type="scientific">Entomoneis paludosa</name>
    <dbReference type="NCBI Taxonomy" id="265537"/>
    <lineage>
        <taxon>Eukaryota</taxon>
        <taxon>Sar</taxon>
        <taxon>Stramenopiles</taxon>
        <taxon>Ochrophyta</taxon>
        <taxon>Bacillariophyta</taxon>
        <taxon>Bacillariophyceae</taxon>
        <taxon>Bacillariophycidae</taxon>
        <taxon>Entomoneidaceae</taxon>
        <taxon>Entomoneis</taxon>
    </lineage>
</organism>
<dbReference type="EMBL" id="HBHT01015932">
    <property type="protein sequence ID" value="CAD9962705.1"/>
    <property type="molecule type" value="Transcribed_RNA"/>
</dbReference>
<evidence type="ECO:0000256" key="2">
    <source>
        <dbReference type="SAM" id="MobiDB-lite"/>
    </source>
</evidence>
<feature type="compositionally biased region" description="Basic and acidic residues" evidence="2">
    <location>
        <begin position="42"/>
        <end position="62"/>
    </location>
</feature>
<feature type="region of interest" description="Disordered" evidence="2">
    <location>
        <begin position="1"/>
        <end position="145"/>
    </location>
</feature>
<dbReference type="PANTHER" id="PTHR43941:SF1">
    <property type="entry name" value="STRUCTURAL MAINTENANCE OF CHROMOSOMES PROTEIN 2"/>
    <property type="match status" value="1"/>
</dbReference>
<gene>
    <name evidence="3" type="ORF">APAL1065_LOCUS10629</name>
</gene>
<accession>A0A7S2Y9Y2</accession>
<dbReference type="GO" id="GO:0007076">
    <property type="term" value="P:mitotic chromosome condensation"/>
    <property type="evidence" value="ECO:0007669"/>
    <property type="project" value="TreeGrafter"/>
</dbReference>
<evidence type="ECO:0000256" key="1">
    <source>
        <dbReference type="SAM" id="Coils"/>
    </source>
</evidence>
<sequence length="936" mass="104774">MRDYNQINLGKLRSPPKKGGVSLVTNNKNNNKNRQQQPPYSSHEEEEKKVDDSAFHSPKESSHASLSTAPSTPTTSAMTDDAMEEYRAPSLEAANITSSSAVGGTQSSRTAPTPLSSSSSVGSHPSLHSQNTNHTQSLSASDALSLRREGAEATIVKLRSQLDQAGHSDTSAQSALAKSDAVILELRSSVRQLKRQLERVTDEKQQLQHDRGFAVPNSLNGDALDARVGELQVQLDRAHAQILTADMVRKELEDTLEAEQYTWELRVQDQERQIQEMQYQIGQLVTDLESTRAQWKQAEDSWLEEAQELKRDVEKAQQEAHQSKVAAVADGSSRSVEDAPQLQQKIATLEQERTELQSCLDEALKELEAVDEELKSDNSAMLRQKNRELQSRLEESASSSNLKEPLQHLHRLVLERDGMDDTAVAQHQDPRDIISAIHQHIDSTAAPASDAQHSLAQSRQQVRQLESKIISYQRDLEAREESTAELRSSLKEAVSLLKPLQDTVAKSDREKARLQQQIQQLHAETRNGGDAAKVKELQEELALQEKELERLRQEVQTLEIQLTRERAQTATNLVQSHTPAAAANVAAGVGESKARARLRAKRAEEAQLKQMLDDARHRFRSMHQQSQDAEALNSELQARLNESPRGDAPASPVTSVETETLKQELAQQEAKLQELKDELAISQGELAQKEVELRDMDRELSKAKESVRGIEEEDRVVMDEARGRVQDLESKLQKAQQDLRSKKETEKALNRSLKEALTLLRPLQLHLEEAEDEKRKLAAELDALRGGGRGSDSSIQVQVQHVRDLEYAVTQLEKENSQLHDALEDMSQSVHTANNAASVVSAKSMQSKNEGRLKEEIVELKSRYEVTQSRLQDAFVENQSLVEALKKREEEEKSMIEELHVLRKRLDARQGDSGAPQDRQSSSPHVRPGGRSRLNY</sequence>
<feature type="compositionally biased region" description="Low complexity" evidence="2">
    <location>
        <begin position="63"/>
        <end position="80"/>
    </location>
</feature>
<feature type="coiled-coil region" evidence="1">
    <location>
        <begin position="183"/>
        <end position="210"/>
    </location>
</feature>
<feature type="compositionally biased region" description="Low complexity" evidence="2">
    <location>
        <begin position="107"/>
        <end position="129"/>
    </location>
</feature>
<reference evidence="3" key="1">
    <citation type="submission" date="2021-01" db="EMBL/GenBank/DDBJ databases">
        <authorList>
            <person name="Corre E."/>
            <person name="Pelletier E."/>
            <person name="Niang G."/>
            <person name="Scheremetjew M."/>
            <person name="Finn R."/>
            <person name="Kale V."/>
            <person name="Holt S."/>
            <person name="Cochrane G."/>
            <person name="Meng A."/>
            <person name="Brown T."/>
            <person name="Cohen L."/>
        </authorList>
    </citation>
    <scope>NUCLEOTIDE SEQUENCE</scope>
    <source>
        <strain evidence="3">CCMP125</strain>
    </source>
</reference>
<evidence type="ECO:0000313" key="3">
    <source>
        <dbReference type="EMBL" id="CAD9962705.1"/>
    </source>
</evidence>
<proteinExistence type="predicted"/>
<name>A0A7S2Y9Y2_9STRA</name>
<dbReference type="AlphaFoldDB" id="A0A7S2Y9Y2"/>
<feature type="coiled-coil region" evidence="1">
    <location>
        <begin position="292"/>
        <end position="384"/>
    </location>
</feature>